<dbReference type="Pfam" id="PF13519">
    <property type="entry name" value="VWA_2"/>
    <property type="match status" value="1"/>
</dbReference>
<organism evidence="2 3">
    <name type="scientific">Candidatus Tanganyikabacteria bacterium</name>
    <dbReference type="NCBI Taxonomy" id="2961651"/>
    <lineage>
        <taxon>Bacteria</taxon>
        <taxon>Bacillati</taxon>
        <taxon>Candidatus Sericytochromatia</taxon>
        <taxon>Candidatus Tanganyikabacteria</taxon>
    </lineage>
</organism>
<dbReference type="InterPro" id="IPR036465">
    <property type="entry name" value="vWFA_dom_sf"/>
</dbReference>
<gene>
    <name evidence="2" type="ORF">FJZ00_13615</name>
</gene>
<feature type="domain" description="VWFA" evidence="1">
    <location>
        <begin position="29"/>
        <end position="203"/>
    </location>
</feature>
<dbReference type="Gene3D" id="3.40.50.410">
    <property type="entry name" value="von Willebrand factor, type A domain"/>
    <property type="match status" value="1"/>
</dbReference>
<dbReference type="SUPFAM" id="SSF53300">
    <property type="entry name" value="vWA-like"/>
    <property type="match status" value="1"/>
</dbReference>
<dbReference type="CDD" id="cd00198">
    <property type="entry name" value="vWFA"/>
    <property type="match status" value="1"/>
</dbReference>
<dbReference type="SMART" id="SM00327">
    <property type="entry name" value="VWA"/>
    <property type="match status" value="1"/>
</dbReference>
<evidence type="ECO:0000259" key="1">
    <source>
        <dbReference type="PROSITE" id="PS50234"/>
    </source>
</evidence>
<evidence type="ECO:0000313" key="2">
    <source>
        <dbReference type="EMBL" id="MBM3276186.1"/>
    </source>
</evidence>
<comment type="caution">
    <text evidence="2">The sequence shown here is derived from an EMBL/GenBank/DDBJ whole genome shotgun (WGS) entry which is preliminary data.</text>
</comment>
<dbReference type="Proteomes" id="UP000703893">
    <property type="component" value="Unassembled WGS sequence"/>
</dbReference>
<dbReference type="AlphaFoldDB" id="A0A938BMB8"/>
<sequence>MDLQNIEVQTEVRGQVDHHYLPAEERRPKFVLVLDYSGSMGARFGGGTRASALKDAVNTLMGRGYRIDYGAVIFDNEIMATVPIAQNNERAVMAQVNAFGPSGGTCYHGLATALGMLRNTPNTGYYVLFATDGAPNGGCSDGRGEAVQLWNNDVTIFTLNIGAGGAQRDLLHWLSGPPNRRHNPGYSFEAGNPAQLRDTFDRIMGRIPCRAYPDFARMPDPSRVYVGVEQRNREIMTPTMLPWDEYHQVEERRPDHFDVTPYATVNLNPPRNERRYVLVNHTGCAPVIEEDAQLLMRYDRPGLATAR</sequence>
<proteinExistence type="predicted"/>
<accession>A0A938BMB8</accession>
<protein>
    <submittedName>
        <fullName evidence="2">VWA domain-containing protein</fullName>
    </submittedName>
</protein>
<name>A0A938BMB8_9BACT</name>
<evidence type="ECO:0000313" key="3">
    <source>
        <dbReference type="Proteomes" id="UP000703893"/>
    </source>
</evidence>
<dbReference type="PROSITE" id="PS50234">
    <property type="entry name" value="VWFA"/>
    <property type="match status" value="1"/>
</dbReference>
<reference evidence="2 3" key="1">
    <citation type="submission" date="2019-03" db="EMBL/GenBank/DDBJ databases">
        <title>Lake Tanganyika Metagenome-Assembled Genomes (MAGs).</title>
        <authorList>
            <person name="Tran P."/>
        </authorList>
    </citation>
    <scope>NUCLEOTIDE SEQUENCE [LARGE SCALE GENOMIC DNA]</scope>
    <source>
        <strain evidence="2">K_DeepCast_65m_m2_236</strain>
    </source>
</reference>
<dbReference type="EMBL" id="VGJX01000901">
    <property type="protein sequence ID" value="MBM3276186.1"/>
    <property type="molecule type" value="Genomic_DNA"/>
</dbReference>
<dbReference type="InterPro" id="IPR002035">
    <property type="entry name" value="VWF_A"/>
</dbReference>